<keyword evidence="2" id="KW-1185">Reference proteome</keyword>
<dbReference type="EMBL" id="QFXC01000011">
    <property type="protein sequence ID" value="RDH82492.1"/>
    <property type="molecule type" value="Genomic_DNA"/>
</dbReference>
<dbReference type="AlphaFoldDB" id="A0A370DC57"/>
<protein>
    <submittedName>
        <fullName evidence="1">Uncharacterized protein</fullName>
    </submittedName>
</protein>
<proteinExistence type="predicted"/>
<dbReference type="Proteomes" id="UP000254266">
    <property type="component" value="Unassembled WGS sequence"/>
</dbReference>
<accession>A0A370DC57</accession>
<organism evidence="1 2">
    <name type="scientific">endosymbiont of Galathealinum brachiosum</name>
    <dbReference type="NCBI Taxonomy" id="2200906"/>
    <lineage>
        <taxon>Bacteria</taxon>
        <taxon>Pseudomonadati</taxon>
        <taxon>Pseudomonadota</taxon>
        <taxon>Gammaproteobacteria</taxon>
        <taxon>sulfur-oxidizing symbionts</taxon>
    </lineage>
</organism>
<evidence type="ECO:0000313" key="1">
    <source>
        <dbReference type="EMBL" id="RDH82492.1"/>
    </source>
</evidence>
<evidence type="ECO:0000313" key="2">
    <source>
        <dbReference type="Proteomes" id="UP000254266"/>
    </source>
</evidence>
<reference evidence="1 2" key="1">
    <citation type="journal article" date="2018" name="ISME J.">
        <title>Endosymbiont genomes yield clues of tubeworm success.</title>
        <authorList>
            <person name="Li Y."/>
            <person name="Liles M.R."/>
            <person name="Halanych K.M."/>
        </authorList>
    </citation>
    <scope>NUCLEOTIDE SEQUENCE [LARGE SCALE GENOMIC DNA]</scope>
    <source>
        <strain evidence="1">A1464</strain>
    </source>
</reference>
<gene>
    <name evidence="1" type="ORF">DIZ80_09400</name>
</gene>
<sequence length="104" mass="11861">MKFSHIKIGERFIWEGEPYVKATPLLANHAQTGVNKMVPKYVNVEFSETRTEDAITCSKPDEMLEYIVSELSDAINSSTLSEAAKDLVKNEIRRIEQEAMKKIK</sequence>
<comment type="caution">
    <text evidence="1">The sequence shown here is derived from an EMBL/GenBank/DDBJ whole genome shotgun (WGS) entry which is preliminary data.</text>
</comment>
<name>A0A370DC57_9GAMM</name>